<accession>A0A642UP16</accession>
<comment type="caution">
    <text evidence="1">The sequence shown here is derived from an EMBL/GenBank/DDBJ whole genome shotgun (WGS) entry which is preliminary data.</text>
</comment>
<dbReference type="VEuPathDB" id="FungiDB:TRICI_005836"/>
<name>A0A642UP16_9ASCO</name>
<sequence length="369" mass="42003">MSYTYGGCFLTMVWAIGEKEPIFNGCKRRFPQWLEGNLVEVRLDNTEAAHYKKEYGLLALKQLTSKFENTPVDVDGQYNVDKNEFNQLVEIVAASPPNMTFGAKIYMNGAIGDFFIPDKVTRLRICYGDSIGDFPQFSPTSRCQVHLEIVEVDTDQVLNLFHSARQNSRNLSLVGVDLEYVPLTHPLMSRLETLELNSLKLDACLQSTSVPPTKGITCKSMKKLETTTFEEFSYFTSPSLRVACFHFIDIWSELGNFSGLQELKNVLERSPSLTRVNIWASVSSQYRIVSDDPSKYWSEFFYCFAHLKDLEDLTIIASHTSFLTFASDQVGEAMRFLAKTLPRLDTLCIVDCDKYSFVFEDGELKLEDL</sequence>
<gene>
    <name evidence="1" type="ORF">TRICI_005836</name>
</gene>
<keyword evidence="2" id="KW-1185">Reference proteome</keyword>
<organism evidence="1 2">
    <name type="scientific">Trichomonascus ciferrii</name>
    <dbReference type="NCBI Taxonomy" id="44093"/>
    <lineage>
        <taxon>Eukaryota</taxon>
        <taxon>Fungi</taxon>
        <taxon>Dikarya</taxon>
        <taxon>Ascomycota</taxon>
        <taxon>Saccharomycotina</taxon>
        <taxon>Dipodascomycetes</taxon>
        <taxon>Dipodascales</taxon>
        <taxon>Trichomonascaceae</taxon>
        <taxon>Trichomonascus</taxon>
        <taxon>Trichomonascus ciferrii complex</taxon>
    </lineage>
</organism>
<dbReference type="AlphaFoldDB" id="A0A642UP16"/>
<dbReference type="SUPFAM" id="SSF52047">
    <property type="entry name" value="RNI-like"/>
    <property type="match status" value="1"/>
</dbReference>
<evidence type="ECO:0000313" key="2">
    <source>
        <dbReference type="Proteomes" id="UP000761534"/>
    </source>
</evidence>
<dbReference type="EMBL" id="SWFS01000463">
    <property type="protein sequence ID" value="KAA8902618.1"/>
    <property type="molecule type" value="Genomic_DNA"/>
</dbReference>
<dbReference type="Proteomes" id="UP000761534">
    <property type="component" value="Unassembled WGS sequence"/>
</dbReference>
<protein>
    <submittedName>
        <fullName evidence="1">Uncharacterized protein</fullName>
    </submittedName>
</protein>
<evidence type="ECO:0000313" key="1">
    <source>
        <dbReference type="EMBL" id="KAA8902618.1"/>
    </source>
</evidence>
<proteinExistence type="predicted"/>
<reference evidence="1" key="1">
    <citation type="journal article" date="2019" name="G3 (Bethesda)">
        <title>Genome Assemblies of Two Rare Opportunistic Yeast Pathogens: Diutina rugosa (syn. Candida rugosa) and Trichomonascus ciferrii (syn. Candida ciferrii).</title>
        <authorList>
            <person name="Mixao V."/>
            <person name="Saus E."/>
            <person name="Hansen A.P."/>
            <person name="Lass-Florl C."/>
            <person name="Gabaldon T."/>
        </authorList>
    </citation>
    <scope>NUCLEOTIDE SEQUENCE</scope>
    <source>
        <strain evidence="1">CBS 4856</strain>
    </source>
</reference>